<evidence type="ECO:0000313" key="2">
    <source>
        <dbReference type="Proteomes" id="UP000290172"/>
    </source>
</evidence>
<dbReference type="AlphaFoldDB" id="A0A4Q0YFT9"/>
<reference evidence="1 2" key="1">
    <citation type="submission" date="2017-10" db="EMBL/GenBank/DDBJ databases">
        <title>Genomics of the genus Arcobacter.</title>
        <authorList>
            <person name="Perez-Cataluna A."/>
            <person name="Figueras M.J."/>
        </authorList>
    </citation>
    <scope>NUCLEOTIDE SEQUENCE [LARGE SCALE GENOMIC DNA]</scope>
    <source>
        <strain evidence="1 2">CECT 8993</strain>
    </source>
</reference>
<name>A0A4Q0YFT9_9BACT</name>
<proteinExistence type="predicted"/>
<protein>
    <submittedName>
        <fullName evidence="1">Uncharacterized protein</fullName>
    </submittedName>
</protein>
<comment type="caution">
    <text evidence="1">The sequence shown here is derived from an EMBL/GenBank/DDBJ whole genome shotgun (WGS) entry which is preliminary data.</text>
</comment>
<organism evidence="1 2">
    <name type="scientific">Halarcobacter ebronensis</name>
    <dbReference type="NCBI Taxonomy" id="1462615"/>
    <lineage>
        <taxon>Bacteria</taxon>
        <taxon>Pseudomonadati</taxon>
        <taxon>Campylobacterota</taxon>
        <taxon>Epsilonproteobacteria</taxon>
        <taxon>Campylobacterales</taxon>
        <taxon>Arcobacteraceae</taxon>
        <taxon>Halarcobacter</taxon>
    </lineage>
</organism>
<dbReference type="EMBL" id="PDKJ01000008">
    <property type="protein sequence ID" value="RXJ67681.1"/>
    <property type="molecule type" value="Genomic_DNA"/>
</dbReference>
<accession>A0A4Q0YFT9</accession>
<sequence>MKKISFEEAVEITEGIYLNKLSEEYPHLNFCCCNSSIVVRYVYELVDKKNGFNLFLDDVIEKAEEDIIIYEELIFEELCFELNHFDFELILLEECIEAVNEYNDSKIIATVIKEESGTEIEGYISKSDNYYFLSPNIILDTVSVFYSFESLCEKVEKYICSGNDS</sequence>
<gene>
    <name evidence="1" type="ORF">CRV08_09935</name>
</gene>
<evidence type="ECO:0000313" key="1">
    <source>
        <dbReference type="EMBL" id="RXJ67681.1"/>
    </source>
</evidence>
<dbReference type="Proteomes" id="UP000290172">
    <property type="component" value="Unassembled WGS sequence"/>
</dbReference>
<dbReference type="RefSeq" id="WP_128981641.1">
    <property type="nucleotide sequence ID" value="NZ_PDKJ01000008.1"/>
</dbReference>